<dbReference type="Gene3D" id="3.90.470.20">
    <property type="entry name" value="4'-phosphopantetheinyl transferase domain"/>
    <property type="match status" value="2"/>
</dbReference>
<dbReference type="PANTHER" id="PTHR12215">
    <property type="entry name" value="PHOSPHOPANTETHEINE TRANSFERASE"/>
    <property type="match status" value="1"/>
</dbReference>
<accession>A0AAN7WR06</accession>
<evidence type="ECO:0000313" key="5">
    <source>
        <dbReference type="Proteomes" id="UP001310594"/>
    </source>
</evidence>
<comment type="caution">
    <text evidence="4">The sequence shown here is derived from an EMBL/GenBank/DDBJ whole genome shotgun (WGS) entry which is preliminary data.</text>
</comment>
<reference evidence="4" key="1">
    <citation type="submission" date="2023-08" db="EMBL/GenBank/DDBJ databases">
        <title>Black Yeasts Isolated from many extreme environments.</title>
        <authorList>
            <person name="Coleine C."/>
            <person name="Stajich J.E."/>
            <person name="Selbmann L."/>
        </authorList>
    </citation>
    <scope>NUCLEOTIDE SEQUENCE</scope>
    <source>
        <strain evidence="4">CCFEE 5810</strain>
    </source>
</reference>
<dbReference type="InterPro" id="IPR050559">
    <property type="entry name" value="P-Pant_transferase_sf"/>
</dbReference>
<name>A0AAN7WR06_9PEZI</name>
<protein>
    <recommendedName>
        <fullName evidence="1">holo-[acyl-carrier-protein] synthase</fullName>
        <ecNumber evidence="1">2.7.8.7</ecNumber>
    </recommendedName>
</protein>
<proteinExistence type="predicted"/>
<dbReference type="GO" id="GO:0008897">
    <property type="term" value="F:holo-[acyl-carrier-protein] synthase activity"/>
    <property type="evidence" value="ECO:0007669"/>
    <property type="project" value="UniProtKB-EC"/>
</dbReference>
<gene>
    <name evidence="4" type="ORF">LTR97_000164</name>
</gene>
<dbReference type="GO" id="GO:0019878">
    <property type="term" value="P:lysine biosynthetic process via aminoadipic acid"/>
    <property type="evidence" value="ECO:0007669"/>
    <property type="project" value="TreeGrafter"/>
</dbReference>
<dbReference type="GO" id="GO:0005829">
    <property type="term" value="C:cytosol"/>
    <property type="evidence" value="ECO:0007669"/>
    <property type="project" value="TreeGrafter"/>
</dbReference>
<keyword evidence="2" id="KW-0808">Transferase</keyword>
<dbReference type="EC" id="2.7.8.7" evidence="1"/>
<dbReference type="PANTHER" id="PTHR12215:SF10">
    <property type="entry name" value="L-AMINOADIPATE-SEMIALDEHYDE DEHYDROGENASE-PHOSPHOPANTETHEINYL TRANSFERASE"/>
    <property type="match status" value="1"/>
</dbReference>
<evidence type="ECO:0000259" key="3">
    <source>
        <dbReference type="Pfam" id="PF22624"/>
    </source>
</evidence>
<dbReference type="GO" id="GO:0000287">
    <property type="term" value="F:magnesium ion binding"/>
    <property type="evidence" value="ECO:0007669"/>
    <property type="project" value="InterPro"/>
</dbReference>
<organism evidence="4 5">
    <name type="scientific">Elasticomyces elasticus</name>
    <dbReference type="NCBI Taxonomy" id="574655"/>
    <lineage>
        <taxon>Eukaryota</taxon>
        <taxon>Fungi</taxon>
        <taxon>Dikarya</taxon>
        <taxon>Ascomycota</taxon>
        <taxon>Pezizomycotina</taxon>
        <taxon>Dothideomycetes</taxon>
        <taxon>Dothideomycetidae</taxon>
        <taxon>Mycosphaerellales</taxon>
        <taxon>Teratosphaeriaceae</taxon>
        <taxon>Elasticomyces</taxon>
    </lineage>
</organism>
<dbReference type="InterPro" id="IPR055066">
    <property type="entry name" value="AASDHPPT_N"/>
</dbReference>
<dbReference type="Proteomes" id="UP001310594">
    <property type="component" value="Unassembled WGS sequence"/>
</dbReference>
<evidence type="ECO:0000256" key="2">
    <source>
        <dbReference type="ARBA" id="ARBA00022679"/>
    </source>
</evidence>
<dbReference type="Pfam" id="PF22624">
    <property type="entry name" value="AASDHPPT_N"/>
    <property type="match status" value="1"/>
</dbReference>
<evidence type="ECO:0000256" key="1">
    <source>
        <dbReference type="ARBA" id="ARBA00013172"/>
    </source>
</evidence>
<evidence type="ECO:0000313" key="4">
    <source>
        <dbReference type="EMBL" id="KAK5707626.1"/>
    </source>
</evidence>
<dbReference type="EMBL" id="JAVRQU010000001">
    <property type="protein sequence ID" value="KAK5707626.1"/>
    <property type="molecule type" value="Genomic_DNA"/>
</dbReference>
<feature type="domain" description="4'-phosphopantetheinyl transferase N-terminal" evidence="3">
    <location>
        <begin position="99"/>
        <end position="187"/>
    </location>
</feature>
<dbReference type="InterPro" id="IPR037143">
    <property type="entry name" value="4-PPantetheinyl_Trfase_dom_sf"/>
</dbReference>
<dbReference type="SUPFAM" id="SSF56214">
    <property type="entry name" value="4'-phosphopantetheinyl transferase"/>
    <property type="match status" value="2"/>
</dbReference>
<dbReference type="AlphaFoldDB" id="A0AAN7WR06"/>
<sequence length="461" mass="51929">MATTTVQIQTKVHHPIYPRTQTTPISPFVSKMKQQFLSLDIPLPAMPLMGTGHSLWDQPKAIESYPASDSDEPEITTWFLDTREIWPGENILTAPGAAEALSLVSLAEQKIITTKMFVADARMSLGSALLKRAFITQVLGIAWKDVKLARKGNEKHGKPCAVDEYGRPIEGIDFNVSHQNGLVALVGWDGRRRQRYSPNGHIMGVLSPGATPEDVMVGVDIVCVNERESAMSTIEQEGFDGWVDIYDAVFSDEERWTMKYDVDYVTLLDGTHLPAKDVGRNDRVLRRNQSLTCVTQTGHEHIFSSDLLLDAKLRRFYTYFCYKEAYIKLAGEALLAPWLKQLEFFNVRSPKPGVVARCSTHGTWGEEVDDVEVKLHGRVVDDVKMKIQAFEEDFMISCAIQGNIDGLKIPAFKKLNLQQDVLSCANDTLDRKDSFMDMQAEIIKAPECPEQLLSPWESRYW</sequence>